<dbReference type="Gene3D" id="2.40.50.1070">
    <property type="match status" value="1"/>
</dbReference>
<feature type="domain" description="Methyltransferase" evidence="7">
    <location>
        <begin position="436"/>
        <end position="512"/>
    </location>
</feature>
<keyword evidence="1 6" id="KW-0489">Methyltransferase</keyword>
<dbReference type="InterPro" id="IPR045850">
    <property type="entry name" value="TRM2_met"/>
</dbReference>
<comment type="similarity">
    <text evidence="6">Belongs to the class I-like SAM-binding methyltransferase superfamily. RNA M5U methyltransferase family.</text>
</comment>
<sequence>MQDQSGQADAAGNIPGGLNLFNLYEQTLGKFKPLTPFKPRKRSQKQKEKWNNQPRVIVFGLPQRYSLTDFRRVLTEQLNLDILRVKPFHKNQNRLEGRLMLIFNKDKDAEEAAGALNGFLWRGRNLKAVVSKNLAETGGLKRENDNSGDEDSKRAKTGFKDQAEALKYSQLPLLDVPYQEQLKGKKEKAVSVLKSIHESLVNGRTSDEATKTELMNHLEAQEKKFAGVPCELVGPIQAPSMIGYRVKVELNIGLDENGKKTVGYFVKDYHKRNVVAPMTQDLKLIPDKIKETAAIFQKYVENSQLDVYSEETHQGHWRKLAIRMGQGTNQLAITVHLQLQALSKEALNDIKDDLADFFARREGKTLNATSVYIQYSTDHRRVPVRAGNLELVCGEEFMLEKFCGFTFQISAESSFFQNIKAGEVLLKWVADFAKVNKNTTLIDIGCGVGTIGLLLAKNAGEVIGFDTNERAIDHAQKNSIRNGITNCQFFRGSAKVLLSELIPKAKFNNITAIVDPPRLGLYHHVMVQLRSTENLSRIVYITHSPSLVINDFVSLCHPPTPAHPGRPFVPVKSVAIDMFPNTPSFSLVIVFDRLPAGK</sequence>
<evidence type="ECO:0000256" key="6">
    <source>
        <dbReference type="PROSITE-ProRule" id="PRU01024"/>
    </source>
</evidence>
<dbReference type="GO" id="GO:0006396">
    <property type="term" value="P:RNA processing"/>
    <property type="evidence" value="ECO:0007669"/>
    <property type="project" value="InterPro"/>
</dbReference>
<organism evidence="8 9">
    <name type="scientific">Bemisia tabaci</name>
    <name type="common">Sweetpotato whitefly</name>
    <name type="synonym">Aleurodes tabaci</name>
    <dbReference type="NCBI Taxonomy" id="7038"/>
    <lineage>
        <taxon>Eukaryota</taxon>
        <taxon>Metazoa</taxon>
        <taxon>Ecdysozoa</taxon>
        <taxon>Arthropoda</taxon>
        <taxon>Hexapoda</taxon>
        <taxon>Insecta</taxon>
        <taxon>Pterygota</taxon>
        <taxon>Neoptera</taxon>
        <taxon>Paraneoptera</taxon>
        <taxon>Hemiptera</taxon>
        <taxon>Sternorrhyncha</taxon>
        <taxon>Aleyrodoidea</taxon>
        <taxon>Aleyrodidae</taxon>
        <taxon>Aleyrodinae</taxon>
        <taxon>Bemisia</taxon>
    </lineage>
</organism>
<dbReference type="Gene3D" id="3.30.70.330">
    <property type="match status" value="1"/>
</dbReference>
<evidence type="ECO:0000259" key="7">
    <source>
        <dbReference type="Pfam" id="PF13847"/>
    </source>
</evidence>
<dbReference type="InterPro" id="IPR029063">
    <property type="entry name" value="SAM-dependent_MTases_sf"/>
</dbReference>
<evidence type="ECO:0000256" key="3">
    <source>
        <dbReference type="ARBA" id="ARBA00022691"/>
    </source>
</evidence>
<evidence type="ECO:0000313" key="8">
    <source>
        <dbReference type="EMBL" id="CAH0382393.1"/>
    </source>
</evidence>
<dbReference type="AlphaFoldDB" id="A0A9P0A1S2"/>
<dbReference type="GO" id="GO:0030697">
    <property type="term" value="F:tRNA (uracil(54)-C5)-methyltransferase activity, S-adenosyl methionine-dependent"/>
    <property type="evidence" value="ECO:0007669"/>
    <property type="project" value="UniProtKB-EC"/>
</dbReference>
<keyword evidence="3 6" id="KW-0949">S-adenosyl-L-methionine</keyword>
<dbReference type="InterPro" id="IPR012677">
    <property type="entry name" value="Nucleotide-bd_a/b_plait_sf"/>
</dbReference>
<evidence type="ECO:0000256" key="4">
    <source>
        <dbReference type="ARBA" id="ARBA00033763"/>
    </source>
</evidence>
<protein>
    <recommendedName>
        <fullName evidence="4">tRNA (uracil(54)-C(5))-methyltransferase</fullName>
        <ecNumber evidence="4">2.1.1.35</ecNumber>
    </recommendedName>
</protein>
<accession>A0A9P0A1S2</accession>
<reference evidence="8" key="1">
    <citation type="submission" date="2021-12" db="EMBL/GenBank/DDBJ databases">
        <authorList>
            <person name="King R."/>
        </authorList>
    </citation>
    <scope>NUCLEOTIDE SEQUENCE</scope>
</reference>
<gene>
    <name evidence="8" type="ORF">BEMITA_LOCUS1939</name>
</gene>
<dbReference type="CDD" id="cd02440">
    <property type="entry name" value="AdoMet_MTases"/>
    <property type="match status" value="1"/>
</dbReference>
<keyword evidence="2 6" id="KW-0808">Transferase</keyword>
<dbReference type="InterPro" id="IPR025714">
    <property type="entry name" value="Methyltranfer_dom"/>
</dbReference>
<name>A0A9P0A1S2_BEMTA</name>
<dbReference type="Proteomes" id="UP001152759">
    <property type="component" value="Chromosome 1"/>
</dbReference>
<dbReference type="KEGG" id="btab:109043962"/>
<evidence type="ECO:0000256" key="1">
    <source>
        <dbReference type="ARBA" id="ARBA00022603"/>
    </source>
</evidence>
<evidence type="ECO:0000256" key="5">
    <source>
        <dbReference type="ARBA" id="ARBA00047278"/>
    </source>
</evidence>
<evidence type="ECO:0000256" key="2">
    <source>
        <dbReference type="ARBA" id="ARBA00022679"/>
    </source>
</evidence>
<dbReference type="SUPFAM" id="SSF53335">
    <property type="entry name" value="S-adenosyl-L-methionine-dependent methyltransferases"/>
    <property type="match status" value="1"/>
</dbReference>
<dbReference type="EMBL" id="OU963862">
    <property type="protein sequence ID" value="CAH0382393.1"/>
    <property type="molecule type" value="Genomic_DNA"/>
</dbReference>
<dbReference type="PANTHER" id="PTHR45904:SF2">
    <property type="entry name" value="TRNA (URACIL-5-)-METHYLTRANSFERASE HOMOLOG A"/>
    <property type="match status" value="1"/>
</dbReference>
<dbReference type="EC" id="2.1.1.35" evidence="4"/>
<dbReference type="GO" id="GO:0003723">
    <property type="term" value="F:RNA binding"/>
    <property type="evidence" value="ECO:0007669"/>
    <property type="project" value="TreeGrafter"/>
</dbReference>
<feature type="binding site" evidence="6">
    <location>
        <position position="515"/>
    </location>
    <ligand>
        <name>S-adenosyl-L-methionine</name>
        <dbReference type="ChEBI" id="CHEBI:59789"/>
    </ligand>
</feature>
<feature type="binding site" evidence="6">
    <location>
        <position position="466"/>
    </location>
    <ligand>
        <name>S-adenosyl-L-methionine</name>
        <dbReference type="ChEBI" id="CHEBI:59789"/>
    </ligand>
</feature>
<dbReference type="Gene3D" id="3.40.50.150">
    <property type="entry name" value="Vaccinia Virus protein VP39"/>
    <property type="match status" value="1"/>
</dbReference>
<dbReference type="GO" id="GO:0032259">
    <property type="term" value="P:methylation"/>
    <property type="evidence" value="ECO:0007669"/>
    <property type="project" value="UniProtKB-KW"/>
</dbReference>
<proteinExistence type="inferred from homology"/>
<evidence type="ECO:0000313" key="9">
    <source>
        <dbReference type="Proteomes" id="UP001152759"/>
    </source>
</evidence>
<dbReference type="PROSITE" id="PS51687">
    <property type="entry name" value="SAM_MT_RNA_M5U"/>
    <property type="match status" value="1"/>
</dbReference>
<dbReference type="InterPro" id="IPR010280">
    <property type="entry name" value="U5_MeTrfase_fam"/>
</dbReference>
<comment type="caution">
    <text evidence="6">Lacks conserved residue(s) required for the propagation of feature annotation.</text>
</comment>
<comment type="catalytic activity">
    <reaction evidence="5">
        <text>uridine(54) in tRNA + S-adenosyl-L-methionine = 5-methyluridine(54) in tRNA + S-adenosyl-L-homocysteine + H(+)</text>
        <dbReference type="Rhea" id="RHEA:42712"/>
        <dbReference type="Rhea" id="RHEA-COMP:10167"/>
        <dbReference type="Rhea" id="RHEA-COMP:10193"/>
        <dbReference type="ChEBI" id="CHEBI:15378"/>
        <dbReference type="ChEBI" id="CHEBI:57856"/>
        <dbReference type="ChEBI" id="CHEBI:59789"/>
        <dbReference type="ChEBI" id="CHEBI:65315"/>
        <dbReference type="ChEBI" id="CHEBI:74447"/>
        <dbReference type="EC" id="2.1.1.35"/>
    </reaction>
    <physiologicalReaction direction="left-to-right" evidence="5">
        <dbReference type="Rhea" id="RHEA:42713"/>
    </physiologicalReaction>
</comment>
<dbReference type="Pfam" id="PF13847">
    <property type="entry name" value="Methyltransf_31"/>
    <property type="match status" value="1"/>
</dbReference>
<dbReference type="PANTHER" id="PTHR45904">
    <property type="entry name" value="TRNA (URACIL-5-)-METHYLTRANSFERASE"/>
    <property type="match status" value="1"/>
</dbReference>
<keyword evidence="9" id="KW-1185">Reference proteome</keyword>